<accession>A0A0M6WSX1</accession>
<dbReference type="EMBL" id="CVRQ01000023">
    <property type="protein sequence ID" value="CRL39678.1"/>
    <property type="molecule type" value="Genomic_DNA"/>
</dbReference>
<sequence length="425" mass="49188">MVLKGYYAMGKTPIKHTLAGYIIKKTDTEGYRSGKLTGEKHLNKVTEMMEFVGGRRKLIDQARFIENNTQAGHDGRIRINWTQVNSDIKKIDCDVSSIPELCRLEGVEDSRAKQLRLIESVKQWKAEVGDCDWICRYYDDILGRLEAGKSVTEAEEDMRFKCINSITRIKEPVWERVFSAKVFNDSKKFEKCYRQKMVSILTKYSPYYEKDMEDYDTEGEEDDAKEDKKKSGLEILKMHGIMSYAQTMEWKGPLSYRIDDTCVIDTSKQIYGTIINTQTLEHASPVSLAGCKKIMTIENKANYESMQYDENTLYIFCHGYFTPKEVHFLKKLSLIVSKECEFLHWGDMDFGGISIFLFIKDRIFEKLMPYRMGVADFEEALKKDAGIPLKASTREKLEEKDAGLLTELKEAILESDKTIEQERLL</sequence>
<protein>
    <recommendedName>
        <fullName evidence="1">Wadjet protein JetD C-terminal domain-containing protein</fullName>
    </recommendedName>
</protein>
<dbReference type="AlphaFoldDB" id="A0A0M6WSX1"/>
<name>A0A0M6WSX1_9FIRM</name>
<reference evidence="3" key="1">
    <citation type="submission" date="2015-05" db="EMBL/GenBank/DDBJ databases">
        <authorList>
            <consortium name="Pathogen Informatics"/>
        </authorList>
    </citation>
    <scope>NUCLEOTIDE SEQUENCE [LARGE SCALE GENOMIC DNA]</scope>
    <source>
        <strain evidence="3">T1-815</strain>
    </source>
</reference>
<organism evidence="2 3">
    <name type="scientific">Agathobacter rectalis</name>
    <dbReference type="NCBI Taxonomy" id="39491"/>
    <lineage>
        <taxon>Bacteria</taxon>
        <taxon>Bacillati</taxon>
        <taxon>Bacillota</taxon>
        <taxon>Clostridia</taxon>
        <taxon>Lachnospirales</taxon>
        <taxon>Lachnospiraceae</taxon>
        <taxon>Agathobacter</taxon>
    </lineage>
</organism>
<feature type="domain" description="Wadjet protein JetD C-terminal" evidence="1">
    <location>
        <begin position="289"/>
        <end position="424"/>
    </location>
</feature>
<gene>
    <name evidence="2" type="ORF">T1815_21341</name>
</gene>
<dbReference type="Pfam" id="PF09983">
    <property type="entry name" value="JetD_C"/>
    <property type="match status" value="1"/>
</dbReference>
<evidence type="ECO:0000313" key="3">
    <source>
        <dbReference type="Proteomes" id="UP000049472"/>
    </source>
</evidence>
<dbReference type="InterPro" id="IPR024534">
    <property type="entry name" value="JetD_C"/>
</dbReference>
<evidence type="ECO:0000259" key="1">
    <source>
        <dbReference type="Pfam" id="PF09983"/>
    </source>
</evidence>
<keyword evidence="3" id="KW-1185">Reference proteome</keyword>
<proteinExistence type="predicted"/>
<dbReference type="Proteomes" id="UP000049472">
    <property type="component" value="Unassembled WGS sequence"/>
</dbReference>
<evidence type="ECO:0000313" key="2">
    <source>
        <dbReference type="EMBL" id="CRL39678.1"/>
    </source>
</evidence>